<dbReference type="PANTHER" id="PTHR43223:SF1">
    <property type="entry name" value="ALKYL_ARYL-SULFATASE BDS1"/>
    <property type="match status" value="1"/>
</dbReference>
<keyword evidence="4" id="KW-0862">Zinc</keyword>
<evidence type="ECO:0000256" key="3">
    <source>
        <dbReference type="ARBA" id="ARBA00022801"/>
    </source>
</evidence>
<dbReference type="Pfam" id="PF14863">
    <property type="entry name" value="Alkyl_sulf_dimr"/>
    <property type="match status" value="1"/>
</dbReference>
<dbReference type="InterPro" id="IPR044097">
    <property type="entry name" value="Bds1/SdsA1_MBL-fold"/>
</dbReference>
<dbReference type="Gene3D" id="1.25.40.880">
    <property type="entry name" value="Alkyl sulfatase, dimerisation domain"/>
    <property type="match status" value="1"/>
</dbReference>
<evidence type="ECO:0000256" key="6">
    <source>
        <dbReference type="ARBA" id="ARBA00066568"/>
    </source>
</evidence>
<dbReference type="GO" id="GO:0046983">
    <property type="term" value="F:protein dimerization activity"/>
    <property type="evidence" value="ECO:0007669"/>
    <property type="project" value="InterPro"/>
</dbReference>
<evidence type="ECO:0000256" key="1">
    <source>
        <dbReference type="ARBA" id="ARBA00001947"/>
    </source>
</evidence>
<evidence type="ECO:0000256" key="7">
    <source>
        <dbReference type="ARBA" id="ARBA00068034"/>
    </source>
</evidence>
<dbReference type="Pfam" id="PF00753">
    <property type="entry name" value="Lactamase_B"/>
    <property type="match status" value="1"/>
</dbReference>
<evidence type="ECO:0000259" key="9">
    <source>
        <dbReference type="SMART" id="SM00849"/>
    </source>
</evidence>
<dbReference type="Gene3D" id="3.60.15.30">
    <property type="entry name" value="Metallo-beta-lactamase domain"/>
    <property type="match status" value="1"/>
</dbReference>
<dbReference type="Proteomes" id="UP000247892">
    <property type="component" value="Unassembled WGS sequence"/>
</dbReference>
<dbReference type="GO" id="GO:0018741">
    <property type="term" value="F:linear primary-alkylsulfatase activity"/>
    <property type="evidence" value="ECO:0007669"/>
    <property type="project" value="UniProtKB-EC"/>
</dbReference>
<dbReference type="Gene3D" id="3.30.1050.10">
    <property type="entry name" value="SCP2 sterol-binding domain"/>
    <property type="match status" value="1"/>
</dbReference>
<dbReference type="GO" id="GO:0046872">
    <property type="term" value="F:metal ion binding"/>
    <property type="evidence" value="ECO:0007669"/>
    <property type="project" value="UniProtKB-KW"/>
</dbReference>
<keyword evidence="2" id="KW-0479">Metal-binding</keyword>
<comment type="caution">
    <text evidence="10">The sequence shown here is derived from an EMBL/GenBank/DDBJ whole genome shotgun (WGS) entry which is preliminary data.</text>
</comment>
<evidence type="ECO:0000256" key="2">
    <source>
        <dbReference type="ARBA" id="ARBA00022723"/>
    </source>
</evidence>
<dbReference type="FunFam" id="3.60.15.30:FF:000001">
    <property type="entry name" value="Alkyl/aryl-sulfatase BDS1"/>
    <property type="match status" value="1"/>
</dbReference>
<dbReference type="SMART" id="SM00849">
    <property type="entry name" value="Lactamase_B"/>
    <property type="match status" value="1"/>
</dbReference>
<dbReference type="InterPro" id="IPR038536">
    <property type="entry name" value="Alkyl/aryl-sulf_dimr_sf"/>
</dbReference>
<organism evidence="10 11">
    <name type="scientific">Prauserella flavalba</name>
    <dbReference type="NCBI Taxonomy" id="1477506"/>
    <lineage>
        <taxon>Bacteria</taxon>
        <taxon>Bacillati</taxon>
        <taxon>Actinomycetota</taxon>
        <taxon>Actinomycetes</taxon>
        <taxon>Pseudonocardiales</taxon>
        <taxon>Pseudonocardiaceae</taxon>
        <taxon>Prauserella</taxon>
    </lineage>
</organism>
<comment type="similarity">
    <text evidence="5">Belongs to the metallo-beta-lactamase superfamily. Type III sulfatase family.</text>
</comment>
<reference evidence="10 11" key="1">
    <citation type="submission" date="2016-07" db="EMBL/GenBank/DDBJ databases">
        <title>Draft genome sequence of Prauserella sp. YIM 121212, isolated from alkaline soil.</title>
        <authorList>
            <person name="Ruckert C."/>
            <person name="Albersmeier A."/>
            <person name="Jiang C.-L."/>
            <person name="Jiang Y."/>
            <person name="Kalinowski J."/>
            <person name="Schneider O."/>
            <person name="Winkler A."/>
            <person name="Zotchev S.B."/>
        </authorList>
    </citation>
    <scope>NUCLEOTIDE SEQUENCE [LARGE SCALE GENOMIC DNA]</scope>
    <source>
        <strain evidence="10 11">YIM 121212</strain>
    </source>
</reference>
<dbReference type="InterPro" id="IPR036527">
    <property type="entry name" value="SCP2_sterol-bd_dom_sf"/>
</dbReference>
<keyword evidence="3" id="KW-0378">Hydrolase</keyword>
<dbReference type="CDD" id="cd07710">
    <property type="entry name" value="arylsulfatase_Sdsa1-like_MBL-fold"/>
    <property type="match status" value="1"/>
</dbReference>
<dbReference type="InterPro" id="IPR001279">
    <property type="entry name" value="Metallo-B-lactamas"/>
</dbReference>
<dbReference type="EC" id="3.1.6.21" evidence="6"/>
<dbReference type="InterPro" id="IPR029229">
    <property type="entry name" value="Alkyl_sulf_C"/>
</dbReference>
<sequence>MTEKQATPRIVAAASALEDRLPLADTGDMEDAERGFVGALRPGQVRAADGRVVWDADAWATVLQAERPDTVNPSLWRQARLVALHGLYEVTDGIYQVRGMDLSNMTLVEGDKGVIVIDPLISTETAAAALGLYRGHRGDRPVTAVIYTHSHVDHFGGVRGVVTGDDVASGRVPVLAPEGFVEHAVAENVYAGAAMARRSAYMYGAALPVGPAGQLGAGLGMSVSTGTITLIPPTLEVTRTGQEEVLDGVRILFQVTPGTEAPSEMNFLFPDHGALCMAENATHTLHNLLTLRGALVRDPHAWARYLTEAIDLFADATSVEFASHHWPTWGRERVVALLSEQRDLYAYLHDQTLRLLNKGYVGVEIAELLELPPGLENAWHTRGYYGSVSHNVKAVYQRYLGWFDGNPARLWAYPPEQAGRRYVEAIGGPEAVLDVARRAFDDGDYRWVGELAGHLVYADPGNTAARELQAAAFEQLGFGAENGTWRNFYLVGAAELRGATVGTPTVTASPDILAQLTLSQLFDSVAIRVDGPRASDLRVGIDWSVTGPDGEEHRYWSRMSNGVLTHGDGVGREKPDAVVRTSRGALLALVTGQTRPDELQESGSLSIEGATDVLARILEVLDTPDPGFAIVTPRPPHPS</sequence>
<dbReference type="InterPro" id="IPR052195">
    <property type="entry name" value="Bact_Alkyl/Aryl-Sulfatase"/>
</dbReference>
<dbReference type="SUPFAM" id="SSF56281">
    <property type="entry name" value="Metallo-hydrolase/oxidoreductase"/>
    <property type="match status" value="1"/>
</dbReference>
<evidence type="ECO:0000313" key="10">
    <source>
        <dbReference type="EMBL" id="PXY21554.1"/>
    </source>
</evidence>
<evidence type="ECO:0000313" key="11">
    <source>
        <dbReference type="Proteomes" id="UP000247892"/>
    </source>
</evidence>
<evidence type="ECO:0000256" key="4">
    <source>
        <dbReference type="ARBA" id="ARBA00022833"/>
    </source>
</evidence>
<evidence type="ECO:0000256" key="8">
    <source>
        <dbReference type="ARBA" id="ARBA00075789"/>
    </source>
</evidence>
<feature type="domain" description="Metallo-beta-lactamase" evidence="9">
    <location>
        <begin position="102"/>
        <end position="325"/>
    </location>
</feature>
<dbReference type="GO" id="GO:0018909">
    <property type="term" value="P:dodecyl sulfate metabolic process"/>
    <property type="evidence" value="ECO:0007669"/>
    <property type="project" value="InterPro"/>
</dbReference>
<dbReference type="OrthoDB" id="420651at2"/>
<accession>A0A318LBX5</accession>
<dbReference type="EMBL" id="MASU01000015">
    <property type="protein sequence ID" value="PXY21554.1"/>
    <property type="molecule type" value="Genomic_DNA"/>
</dbReference>
<dbReference type="PANTHER" id="PTHR43223">
    <property type="entry name" value="ALKYL/ARYL-SULFATASE"/>
    <property type="match status" value="1"/>
</dbReference>
<gene>
    <name evidence="10" type="ORF">BA062_32100</name>
</gene>
<dbReference type="InterPro" id="IPR036866">
    <property type="entry name" value="RibonucZ/Hydroxyglut_hydro"/>
</dbReference>
<dbReference type="FunFam" id="1.25.40.880:FF:000001">
    <property type="entry name" value="SDS hydrolase SdsA1"/>
    <property type="match status" value="1"/>
</dbReference>
<comment type="cofactor">
    <cofactor evidence="1">
        <name>Zn(2+)</name>
        <dbReference type="ChEBI" id="CHEBI:29105"/>
    </cofactor>
</comment>
<dbReference type="RefSeq" id="WP_110342983.1">
    <property type="nucleotide sequence ID" value="NZ_MASU01000015.1"/>
</dbReference>
<dbReference type="Pfam" id="PF14864">
    <property type="entry name" value="Alkyl_sulf_C"/>
    <property type="match status" value="1"/>
</dbReference>
<evidence type="ECO:0000256" key="5">
    <source>
        <dbReference type="ARBA" id="ARBA00033751"/>
    </source>
</evidence>
<dbReference type="InterPro" id="IPR029228">
    <property type="entry name" value="Alkyl_sulf_dimr"/>
</dbReference>
<proteinExistence type="inferred from homology"/>
<name>A0A318LBX5_9PSEU</name>
<keyword evidence="11" id="KW-1185">Reference proteome</keyword>
<dbReference type="SUPFAM" id="SSF55718">
    <property type="entry name" value="SCP-like"/>
    <property type="match status" value="1"/>
</dbReference>
<protein>
    <recommendedName>
        <fullName evidence="7">Linear primary-alkylsulfatase</fullName>
        <ecNumber evidence="6">3.1.6.21</ecNumber>
    </recommendedName>
    <alternativeName>
        <fullName evidence="8">Type III linear primary-alkylsulfatase</fullName>
    </alternativeName>
</protein>
<dbReference type="AlphaFoldDB" id="A0A318LBX5"/>